<gene>
    <name evidence="2" type="ORF">JKILLFL_G5110</name>
</gene>
<feature type="region of interest" description="Disordered" evidence="1">
    <location>
        <begin position="15"/>
        <end position="44"/>
    </location>
</feature>
<feature type="non-terminal residue" evidence="2">
    <location>
        <position position="1"/>
    </location>
</feature>
<comment type="caution">
    <text evidence="2">The sequence shown here is derived from an EMBL/GenBank/DDBJ whole genome shotgun (WGS) entry which is preliminary data.</text>
</comment>
<protein>
    <submittedName>
        <fullName evidence="2">Uncharacterized protein</fullName>
    </submittedName>
</protein>
<accession>A0A9N8LXZ8</accession>
<dbReference type="AlphaFoldDB" id="A0A9N8LXZ8"/>
<name>A0A9N8LXZ8_9BASI</name>
<dbReference type="Proteomes" id="UP000836404">
    <property type="component" value="Unassembled WGS sequence"/>
</dbReference>
<evidence type="ECO:0000256" key="1">
    <source>
        <dbReference type="SAM" id="MobiDB-lite"/>
    </source>
</evidence>
<evidence type="ECO:0000313" key="3">
    <source>
        <dbReference type="Proteomes" id="UP000836404"/>
    </source>
</evidence>
<dbReference type="EMBL" id="CAJHJF010007612">
    <property type="protein sequence ID" value="CAD6963978.1"/>
    <property type="molecule type" value="Genomic_DNA"/>
</dbReference>
<reference evidence="2 3" key="1">
    <citation type="submission" date="2020-10" db="EMBL/GenBank/DDBJ databases">
        <authorList>
            <person name="Sedaghatjoo S."/>
        </authorList>
    </citation>
    <scope>NUCLEOTIDE SEQUENCE [LARGE SCALE GENOMIC DNA]</scope>
    <source>
        <strain evidence="2 3">LLFL</strain>
    </source>
</reference>
<keyword evidence="3" id="KW-1185">Reference proteome</keyword>
<organism evidence="2 3">
    <name type="scientific">Tilletia laevis</name>
    <dbReference type="NCBI Taxonomy" id="157183"/>
    <lineage>
        <taxon>Eukaryota</taxon>
        <taxon>Fungi</taxon>
        <taxon>Dikarya</taxon>
        <taxon>Basidiomycota</taxon>
        <taxon>Ustilaginomycotina</taxon>
        <taxon>Exobasidiomycetes</taxon>
        <taxon>Tilletiales</taxon>
        <taxon>Tilletiaceae</taxon>
        <taxon>Tilletia</taxon>
    </lineage>
</organism>
<proteinExistence type="predicted"/>
<evidence type="ECO:0000313" key="2">
    <source>
        <dbReference type="EMBL" id="CAD6963978.1"/>
    </source>
</evidence>
<sequence>RERAQIVHQLRLDASHAAADALPRPKNFRPSGRPTRSPGIQAGH</sequence>